<name>A0A285CP61_9RHOB</name>
<evidence type="ECO:0000256" key="1">
    <source>
        <dbReference type="SAM" id="Phobius"/>
    </source>
</evidence>
<proteinExistence type="predicted"/>
<feature type="transmembrane region" description="Helical" evidence="1">
    <location>
        <begin position="29"/>
        <end position="48"/>
    </location>
</feature>
<organism evidence="2 3">
    <name type="scientific">Cereibacter ovatus</name>
    <dbReference type="NCBI Taxonomy" id="439529"/>
    <lineage>
        <taxon>Bacteria</taxon>
        <taxon>Pseudomonadati</taxon>
        <taxon>Pseudomonadota</taxon>
        <taxon>Alphaproteobacteria</taxon>
        <taxon>Rhodobacterales</taxon>
        <taxon>Paracoccaceae</taxon>
        <taxon>Cereibacter</taxon>
    </lineage>
</organism>
<keyword evidence="1" id="KW-0472">Membrane</keyword>
<protein>
    <submittedName>
        <fullName evidence="2">Uncharacterized protein</fullName>
    </submittedName>
</protein>
<gene>
    <name evidence="2" type="ORF">SAMN05878503_103339</name>
</gene>
<evidence type="ECO:0000313" key="3">
    <source>
        <dbReference type="Proteomes" id="UP000219467"/>
    </source>
</evidence>
<dbReference type="EMBL" id="OAOQ01000003">
    <property type="protein sequence ID" value="SNX69349.1"/>
    <property type="molecule type" value="Genomic_DNA"/>
</dbReference>
<keyword evidence="1" id="KW-1133">Transmembrane helix</keyword>
<keyword evidence="1" id="KW-0812">Transmembrane</keyword>
<dbReference type="Proteomes" id="UP000219467">
    <property type="component" value="Unassembled WGS sequence"/>
</dbReference>
<accession>A0A285CP61</accession>
<reference evidence="3" key="1">
    <citation type="submission" date="2017-08" db="EMBL/GenBank/DDBJ databases">
        <authorList>
            <person name="Varghese N."/>
            <person name="Submissions S."/>
        </authorList>
    </citation>
    <scope>NUCLEOTIDE SEQUENCE [LARGE SCALE GENOMIC DNA]</scope>
    <source>
        <strain evidence="3">JA234</strain>
    </source>
</reference>
<evidence type="ECO:0000313" key="2">
    <source>
        <dbReference type="EMBL" id="SNX69349.1"/>
    </source>
</evidence>
<dbReference type="RefSeq" id="WP_097029785.1">
    <property type="nucleotide sequence ID" value="NZ_OAOQ01000003.1"/>
</dbReference>
<dbReference type="AlphaFoldDB" id="A0A285CP61"/>
<sequence length="51" mass="5285">MPPALFFLLIGTVILAAGATVLLVSGAGWPLGAVALVALLASLLLRLWRRT</sequence>
<keyword evidence="3" id="KW-1185">Reference proteome</keyword>